<gene>
    <name evidence="4" type="ORF">DDE18_14880</name>
</gene>
<organism evidence="4 5">
    <name type="scientific">Nocardioides gansuensis</name>
    <dbReference type="NCBI Taxonomy" id="2138300"/>
    <lineage>
        <taxon>Bacteria</taxon>
        <taxon>Bacillati</taxon>
        <taxon>Actinomycetota</taxon>
        <taxon>Actinomycetes</taxon>
        <taxon>Propionibacteriales</taxon>
        <taxon>Nocardioidaceae</taxon>
        <taxon>Nocardioides</taxon>
    </lineage>
</organism>
<dbReference type="InterPro" id="IPR000644">
    <property type="entry name" value="CBS_dom"/>
</dbReference>
<dbReference type="EMBL" id="QDGZ01000006">
    <property type="protein sequence ID" value="PVG82176.1"/>
    <property type="molecule type" value="Genomic_DNA"/>
</dbReference>
<dbReference type="PANTHER" id="PTHR43080">
    <property type="entry name" value="CBS DOMAIN-CONTAINING PROTEIN CBSX3, MITOCHONDRIAL"/>
    <property type="match status" value="1"/>
</dbReference>
<dbReference type="SMART" id="SM00116">
    <property type="entry name" value="CBS"/>
    <property type="match status" value="2"/>
</dbReference>
<evidence type="ECO:0000259" key="3">
    <source>
        <dbReference type="PROSITE" id="PS51371"/>
    </source>
</evidence>
<dbReference type="PANTHER" id="PTHR43080:SF2">
    <property type="entry name" value="CBS DOMAIN-CONTAINING PROTEIN"/>
    <property type="match status" value="1"/>
</dbReference>
<comment type="caution">
    <text evidence="4">The sequence shown here is derived from an EMBL/GenBank/DDBJ whole genome shotgun (WGS) entry which is preliminary data.</text>
</comment>
<feature type="domain" description="CBS" evidence="3">
    <location>
        <begin position="66"/>
        <end position="123"/>
    </location>
</feature>
<proteinExistence type="predicted"/>
<sequence>MHAGAECVGESDSLLTAAQKMRDLGVGSIPVCGADDRLHGIITDRDITIRCVAEGRDPATMRAVDLAQGEVFWVDAASGINEVLREMETHQVKRLPVIEDHRLVGMISEADLARHLSEDQLAEFVEKVYGAA</sequence>
<dbReference type="Gene3D" id="3.10.580.10">
    <property type="entry name" value="CBS-domain"/>
    <property type="match status" value="1"/>
</dbReference>
<evidence type="ECO:0000313" key="5">
    <source>
        <dbReference type="Proteomes" id="UP000246018"/>
    </source>
</evidence>
<dbReference type="InterPro" id="IPR051257">
    <property type="entry name" value="Diverse_CBS-Domain"/>
</dbReference>
<dbReference type="Pfam" id="PF00571">
    <property type="entry name" value="CBS"/>
    <property type="match status" value="2"/>
</dbReference>
<evidence type="ECO:0000313" key="4">
    <source>
        <dbReference type="EMBL" id="PVG82176.1"/>
    </source>
</evidence>
<keyword evidence="5" id="KW-1185">Reference proteome</keyword>
<evidence type="ECO:0000256" key="2">
    <source>
        <dbReference type="PROSITE-ProRule" id="PRU00703"/>
    </source>
</evidence>
<dbReference type="SUPFAM" id="SSF54631">
    <property type="entry name" value="CBS-domain pair"/>
    <property type="match status" value="1"/>
</dbReference>
<evidence type="ECO:0000256" key="1">
    <source>
        <dbReference type="ARBA" id="ARBA00023122"/>
    </source>
</evidence>
<dbReference type="PROSITE" id="PS51371">
    <property type="entry name" value="CBS"/>
    <property type="match status" value="2"/>
</dbReference>
<dbReference type="CDD" id="cd04622">
    <property type="entry name" value="CBS_pair_HRP1_like"/>
    <property type="match status" value="1"/>
</dbReference>
<dbReference type="InterPro" id="IPR046342">
    <property type="entry name" value="CBS_dom_sf"/>
</dbReference>
<dbReference type="AlphaFoldDB" id="A0A2T8F8X4"/>
<name>A0A2T8F8X4_9ACTN</name>
<dbReference type="Proteomes" id="UP000246018">
    <property type="component" value="Unassembled WGS sequence"/>
</dbReference>
<feature type="domain" description="CBS" evidence="3">
    <location>
        <begin position="1"/>
        <end position="58"/>
    </location>
</feature>
<protein>
    <submittedName>
        <fullName evidence="4">CBS domain-containing protein</fullName>
    </submittedName>
</protein>
<keyword evidence="1 2" id="KW-0129">CBS domain</keyword>
<dbReference type="OrthoDB" id="9789996at2"/>
<reference evidence="4 5" key="1">
    <citation type="submission" date="2018-04" db="EMBL/GenBank/DDBJ databases">
        <title>Genome of Nocardioides gansuensis WSJ-1.</title>
        <authorList>
            <person name="Wu S."/>
            <person name="Wang G."/>
        </authorList>
    </citation>
    <scope>NUCLEOTIDE SEQUENCE [LARGE SCALE GENOMIC DNA]</scope>
    <source>
        <strain evidence="4 5">WSJ-1</strain>
    </source>
</reference>
<accession>A0A2T8F8X4</accession>